<dbReference type="EMBL" id="JARKHS020011859">
    <property type="protein sequence ID" value="KAK8777430.1"/>
    <property type="molecule type" value="Genomic_DNA"/>
</dbReference>
<sequence>MKAEIWNTVSRYREDDDIREGTARCSRGFEHSEHLQMSTWARSPIAPRLTPVTCHQAISQKVQWCH</sequence>
<dbReference type="AlphaFoldDB" id="A0AAQ4ERY5"/>
<name>A0AAQ4ERY5_AMBAM</name>
<proteinExistence type="predicted"/>
<reference evidence="1 2" key="1">
    <citation type="journal article" date="2023" name="Arcadia Sci">
        <title>De novo assembly of a long-read Amblyomma americanum tick genome.</title>
        <authorList>
            <person name="Chou S."/>
            <person name="Poskanzer K.E."/>
            <person name="Rollins M."/>
            <person name="Thuy-Boun P.S."/>
        </authorList>
    </citation>
    <scope>NUCLEOTIDE SEQUENCE [LARGE SCALE GENOMIC DNA]</scope>
    <source>
        <strain evidence="1">F_SG_1</strain>
        <tissue evidence="1">Salivary glands</tissue>
    </source>
</reference>
<evidence type="ECO:0000313" key="2">
    <source>
        <dbReference type="Proteomes" id="UP001321473"/>
    </source>
</evidence>
<dbReference type="Proteomes" id="UP001321473">
    <property type="component" value="Unassembled WGS sequence"/>
</dbReference>
<organism evidence="1 2">
    <name type="scientific">Amblyomma americanum</name>
    <name type="common">Lone star tick</name>
    <dbReference type="NCBI Taxonomy" id="6943"/>
    <lineage>
        <taxon>Eukaryota</taxon>
        <taxon>Metazoa</taxon>
        <taxon>Ecdysozoa</taxon>
        <taxon>Arthropoda</taxon>
        <taxon>Chelicerata</taxon>
        <taxon>Arachnida</taxon>
        <taxon>Acari</taxon>
        <taxon>Parasitiformes</taxon>
        <taxon>Ixodida</taxon>
        <taxon>Ixodoidea</taxon>
        <taxon>Ixodidae</taxon>
        <taxon>Amblyomminae</taxon>
        <taxon>Amblyomma</taxon>
    </lineage>
</organism>
<evidence type="ECO:0000313" key="1">
    <source>
        <dbReference type="EMBL" id="KAK8777430.1"/>
    </source>
</evidence>
<gene>
    <name evidence="1" type="ORF">V5799_029224</name>
</gene>
<protein>
    <submittedName>
        <fullName evidence="1">Uncharacterized protein</fullName>
    </submittedName>
</protein>
<accession>A0AAQ4ERY5</accession>
<comment type="caution">
    <text evidence="1">The sequence shown here is derived from an EMBL/GenBank/DDBJ whole genome shotgun (WGS) entry which is preliminary data.</text>
</comment>
<keyword evidence="2" id="KW-1185">Reference proteome</keyword>